<protein>
    <submittedName>
        <fullName evidence="1">Uncharacterized protein</fullName>
    </submittedName>
</protein>
<gene>
    <name evidence="1" type="ORF">BGZ70_009610</name>
</gene>
<proteinExistence type="predicted"/>
<keyword evidence="2" id="KW-1185">Reference proteome</keyword>
<dbReference type="OrthoDB" id="2346695at2759"/>
<evidence type="ECO:0000313" key="1">
    <source>
        <dbReference type="EMBL" id="KAF9957130.1"/>
    </source>
</evidence>
<dbReference type="AlphaFoldDB" id="A0A9P6J121"/>
<name>A0A9P6J121_MORAP</name>
<comment type="caution">
    <text evidence="1">The sequence shown here is derived from an EMBL/GenBank/DDBJ whole genome shotgun (WGS) entry which is preliminary data.</text>
</comment>
<dbReference type="EMBL" id="JAAAHY010000796">
    <property type="protein sequence ID" value="KAF9957130.1"/>
    <property type="molecule type" value="Genomic_DNA"/>
</dbReference>
<reference evidence="1" key="1">
    <citation type="journal article" date="2020" name="Fungal Divers.">
        <title>Resolving the Mortierellaceae phylogeny through synthesis of multi-gene phylogenetics and phylogenomics.</title>
        <authorList>
            <person name="Vandepol N."/>
            <person name="Liber J."/>
            <person name="Desiro A."/>
            <person name="Na H."/>
            <person name="Kennedy M."/>
            <person name="Barry K."/>
            <person name="Grigoriev I.V."/>
            <person name="Miller A.N."/>
            <person name="O'Donnell K."/>
            <person name="Stajich J.E."/>
            <person name="Bonito G."/>
        </authorList>
    </citation>
    <scope>NUCLEOTIDE SEQUENCE</scope>
    <source>
        <strain evidence="1">CK1249</strain>
    </source>
</reference>
<evidence type="ECO:0000313" key="2">
    <source>
        <dbReference type="Proteomes" id="UP000738359"/>
    </source>
</evidence>
<dbReference type="Proteomes" id="UP000738359">
    <property type="component" value="Unassembled WGS sequence"/>
</dbReference>
<accession>A0A9P6J121</accession>
<sequence length="345" mass="40066">VPLNGQDGPLLPAKVPLTELRFFTHDFANQGMGHKFSEVLMGLHFAKNNGLQYVFNEKSFVHNRRNADLEWFGNLLSQRYPTPPELLRDKSNDKSFEMDLEQWIPVDHYRGTAADAYSRMSELELRRSVLGFGGRNTYFCPEDESNAPSSNCFMTEFSFLNATRDIRDLLQTPISDMSQSHSPEPAQVDRLAIHIRLGDIQVSEAPETYIEVIEGMRRKLSIRLSLEQVHFVFYRPSWWSFKDWKRLWDLKRALPTAHYHDIESVEETVRFMIASKYLMTSGSSLSYLTAYLCPRCHVISTIPKEHLDKTTLSENDYTKNFYFMDEWDPSFRYLTSSSSKIGPVE</sequence>
<organism evidence="1 2">
    <name type="scientific">Mortierella alpina</name>
    <name type="common">Oleaginous fungus</name>
    <name type="synonym">Mortierella renispora</name>
    <dbReference type="NCBI Taxonomy" id="64518"/>
    <lineage>
        <taxon>Eukaryota</taxon>
        <taxon>Fungi</taxon>
        <taxon>Fungi incertae sedis</taxon>
        <taxon>Mucoromycota</taxon>
        <taxon>Mortierellomycotina</taxon>
        <taxon>Mortierellomycetes</taxon>
        <taxon>Mortierellales</taxon>
        <taxon>Mortierellaceae</taxon>
        <taxon>Mortierella</taxon>
    </lineage>
</organism>
<feature type="non-terminal residue" evidence="1">
    <location>
        <position position="1"/>
    </location>
</feature>